<dbReference type="PANTHER" id="PTHR10075:SF100">
    <property type="entry name" value="FASCICLIN-2"/>
    <property type="match status" value="1"/>
</dbReference>
<dbReference type="AlphaFoldDB" id="A0A6P8GQ37"/>
<dbReference type="InterPro" id="IPR013151">
    <property type="entry name" value="Immunoglobulin_dom"/>
</dbReference>
<gene>
    <name evidence="5" type="primary">LOC116224726</name>
</gene>
<dbReference type="InterPro" id="IPR036179">
    <property type="entry name" value="Ig-like_dom_sf"/>
</dbReference>
<keyword evidence="2" id="KW-0393">Immunoglobulin domain</keyword>
<dbReference type="SUPFAM" id="SSF48726">
    <property type="entry name" value="Immunoglobulin"/>
    <property type="match status" value="3"/>
</dbReference>
<dbReference type="KEGG" id="char:116224726"/>
<dbReference type="GO" id="GO:0007156">
    <property type="term" value="P:homophilic cell adhesion via plasma membrane adhesion molecules"/>
    <property type="evidence" value="ECO:0007669"/>
    <property type="project" value="TreeGrafter"/>
</dbReference>
<accession>A0A6P8GQ37</accession>
<protein>
    <submittedName>
        <fullName evidence="5">Netrin receptor DCC-like</fullName>
    </submittedName>
</protein>
<dbReference type="PROSITE" id="PS50835">
    <property type="entry name" value="IG_LIKE"/>
    <property type="match status" value="3"/>
</dbReference>
<feature type="domain" description="Ig-like" evidence="3">
    <location>
        <begin position="214"/>
        <end position="295"/>
    </location>
</feature>
<sequence>MSLSLVAFKCDWFMFSAVPEDSIGVLNGPLMLHCAAYDLGLQEALPVAWEKDFGSGTPVALSSKMHQMPNGSLLFAQLQEEDLGTYTCSARTGLNNIKTTVSIYKADIGEVFFSPLSQTVHEGQMVFLQCVSGDSSPTAHISWLKDGRTLNRGTQIQGQYGGGNERKTSATLQIERVSEEDEGVYVCVTHNSLLNISKESNMATLNVSDSDIGLEIVRGPENITVATETEAVLHCSVRGFPDPVVRWFKDGKSVGNNSRQSLHHNGQLLIIRNVLEKDEGFYHCEVENDKDLVISNPAYLLPAVMEWTFLREPANITAFMSMCICAVRE</sequence>
<dbReference type="Pfam" id="PF00047">
    <property type="entry name" value="ig"/>
    <property type="match status" value="1"/>
</dbReference>
<dbReference type="GO" id="GO:0007411">
    <property type="term" value="P:axon guidance"/>
    <property type="evidence" value="ECO:0007669"/>
    <property type="project" value="TreeGrafter"/>
</dbReference>
<dbReference type="InterPro" id="IPR003599">
    <property type="entry name" value="Ig_sub"/>
</dbReference>
<organism evidence="4 5">
    <name type="scientific">Clupea harengus</name>
    <name type="common">Atlantic herring</name>
    <dbReference type="NCBI Taxonomy" id="7950"/>
    <lineage>
        <taxon>Eukaryota</taxon>
        <taxon>Metazoa</taxon>
        <taxon>Chordata</taxon>
        <taxon>Craniata</taxon>
        <taxon>Vertebrata</taxon>
        <taxon>Euteleostomi</taxon>
        <taxon>Actinopterygii</taxon>
        <taxon>Neopterygii</taxon>
        <taxon>Teleostei</taxon>
        <taxon>Clupei</taxon>
        <taxon>Clupeiformes</taxon>
        <taxon>Clupeoidei</taxon>
        <taxon>Clupeidae</taxon>
        <taxon>Clupea</taxon>
    </lineage>
</organism>
<keyword evidence="1" id="KW-1015">Disulfide bond</keyword>
<evidence type="ECO:0000313" key="5">
    <source>
        <dbReference type="RefSeq" id="XP_031441309.1"/>
    </source>
</evidence>
<feature type="domain" description="Ig-like" evidence="3">
    <location>
        <begin position="109"/>
        <end position="208"/>
    </location>
</feature>
<dbReference type="GeneID" id="116224726"/>
<dbReference type="PANTHER" id="PTHR10075">
    <property type="entry name" value="BASIGIN RELATED"/>
    <property type="match status" value="1"/>
</dbReference>
<dbReference type="Pfam" id="PF07679">
    <property type="entry name" value="I-set"/>
    <property type="match status" value="1"/>
</dbReference>
<dbReference type="GO" id="GO:0098632">
    <property type="term" value="F:cell-cell adhesion mediator activity"/>
    <property type="evidence" value="ECO:0007669"/>
    <property type="project" value="TreeGrafter"/>
</dbReference>
<dbReference type="OrthoDB" id="9448246at2759"/>
<evidence type="ECO:0000256" key="2">
    <source>
        <dbReference type="ARBA" id="ARBA00023319"/>
    </source>
</evidence>
<name>A0A6P8GQ37_CLUHA</name>
<dbReference type="InterPro" id="IPR013098">
    <property type="entry name" value="Ig_I-set"/>
</dbReference>
<dbReference type="GO" id="GO:0030424">
    <property type="term" value="C:axon"/>
    <property type="evidence" value="ECO:0007669"/>
    <property type="project" value="TreeGrafter"/>
</dbReference>
<dbReference type="Proteomes" id="UP000515152">
    <property type="component" value="Chromosome 18"/>
</dbReference>
<feature type="domain" description="Ig-like" evidence="3">
    <location>
        <begin position="32"/>
        <end position="102"/>
    </location>
</feature>
<dbReference type="RefSeq" id="XP_031441309.1">
    <property type="nucleotide sequence ID" value="XM_031585449.1"/>
</dbReference>
<reference evidence="5" key="1">
    <citation type="submission" date="2025-08" db="UniProtKB">
        <authorList>
            <consortium name="RefSeq"/>
        </authorList>
    </citation>
    <scope>IDENTIFICATION</scope>
</reference>
<dbReference type="FunFam" id="2.60.40.10:FF:000032">
    <property type="entry name" value="palladin isoform X1"/>
    <property type="match status" value="1"/>
</dbReference>
<dbReference type="InterPro" id="IPR007110">
    <property type="entry name" value="Ig-like_dom"/>
</dbReference>
<dbReference type="Gene3D" id="2.60.40.10">
    <property type="entry name" value="Immunoglobulins"/>
    <property type="match status" value="3"/>
</dbReference>
<evidence type="ECO:0000256" key="1">
    <source>
        <dbReference type="ARBA" id="ARBA00023157"/>
    </source>
</evidence>
<dbReference type="GO" id="GO:0070593">
    <property type="term" value="P:dendrite self-avoidance"/>
    <property type="evidence" value="ECO:0007669"/>
    <property type="project" value="TreeGrafter"/>
</dbReference>
<evidence type="ECO:0000313" key="4">
    <source>
        <dbReference type="Proteomes" id="UP000515152"/>
    </source>
</evidence>
<dbReference type="GO" id="GO:0005886">
    <property type="term" value="C:plasma membrane"/>
    <property type="evidence" value="ECO:0007669"/>
    <property type="project" value="TreeGrafter"/>
</dbReference>
<dbReference type="SMART" id="SM00409">
    <property type="entry name" value="IG"/>
    <property type="match status" value="3"/>
</dbReference>
<evidence type="ECO:0000259" key="3">
    <source>
        <dbReference type="PROSITE" id="PS50835"/>
    </source>
</evidence>
<dbReference type="SMART" id="SM00408">
    <property type="entry name" value="IGc2"/>
    <property type="match status" value="3"/>
</dbReference>
<keyword evidence="4" id="KW-1185">Reference proteome</keyword>
<proteinExistence type="predicted"/>
<dbReference type="InterPro" id="IPR013783">
    <property type="entry name" value="Ig-like_fold"/>
</dbReference>
<dbReference type="InterPro" id="IPR003598">
    <property type="entry name" value="Ig_sub2"/>
</dbReference>